<protein>
    <submittedName>
        <fullName evidence="1">Uncharacterized protein</fullName>
    </submittedName>
</protein>
<dbReference type="Proteomes" id="UP000283269">
    <property type="component" value="Unassembled WGS sequence"/>
</dbReference>
<reference evidence="1 2" key="1">
    <citation type="journal article" date="2018" name="Evol. Lett.">
        <title>Horizontal gene cluster transfer increased hallucinogenic mushroom diversity.</title>
        <authorList>
            <person name="Reynolds H.T."/>
            <person name="Vijayakumar V."/>
            <person name="Gluck-Thaler E."/>
            <person name="Korotkin H.B."/>
            <person name="Matheny P.B."/>
            <person name="Slot J.C."/>
        </authorList>
    </citation>
    <scope>NUCLEOTIDE SEQUENCE [LARGE SCALE GENOMIC DNA]</scope>
    <source>
        <strain evidence="1 2">2631</strain>
    </source>
</reference>
<gene>
    <name evidence="1" type="ORF">CVT25_005004</name>
</gene>
<proteinExistence type="predicted"/>
<comment type="caution">
    <text evidence="1">The sequence shown here is derived from an EMBL/GenBank/DDBJ whole genome shotgun (WGS) entry which is preliminary data.</text>
</comment>
<dbReference type="OrthoDB" id="2676448at2759"/>
<accession>A0A409XIY8</accession>
<evidence type="ECO:0000313" key="2">
    <source>
        <dbReference type="Proteomes" id="UP000283269"/>
    </source>
</evidence>
<keyword evidence="2" id="KW-1185">Reference proteome</keyword>
<organism evidence="1 2">
    <name type="scientific">Psilocybe cyanescens</name>
    <dbReference type="NCBI Taxonomy" id="93625"/>
    <lineage>
        <taxon>Eukaryota</taxon>
        <taxon>Fungi</taxon>
        <taxon>Dikarya</taxon>
        <taxon>Basidiomycota</taxon>
        <taxon>Agaricomycotina</taxon>
        <taxon>Agaricomycetes</taxon>
        <taxon>Agaricomycetidae</taxon>
        <taxon>Agaricales</taxon>
        <taxon>Agaricineae</taxon>
        <taxon>Strophariaceae</taxon>
        <taxon>Psilocybe</taxon>
    </lineage>
</organism>
<feature type="non-terminal residue" evidence="1">
    <location>
        <position position="1"/>
    </location>
</feature>
<name>A0A409XIY8_PSICY</name>
<evidence type="ECO:0000313" key="1">
    <source>
        <dbReference type="EMBL" id="PPQ90696.1"/>
    </source>
</evidence>
<dbReference type="AlphaFoldDB" id="A0A409XIY8"/>
<dbReference type="InParanoid" id="A0A409XIY8"/>
<dbReference type="EMBL" id="NHYD01001553">
    <property type="protein sequence ID" value="PPQ90696.1"/>
    <property type="molecule type" value="Genomic_DNA"/>
</dbReference>
<sequence length="350" mass="40949">VQEEELTRYKEEHGIDTRWLPDSTAYKEAQKLLIERSYRRAVDHLERLVQEEELTRYEEEHGIDTRWLPDSTAYKEAQKLLIERSYRRAVDHLERLVVQCLFELMKLGMNDVEVIRTTLRQYNDTATCLNLPRPQLSWSSVLNAATVADFDLLRDTHMDIRSLPWTEPSRREAMNYYYGLKHAQEEIVRLNVEITQAMNYYYGLKHAQEEIFRLNVEITRLLTFKFDNHVDYYHAIQENMMRDPPLAQNLSLQWEYQNRIHECITSKLPGFTGALSIGEHIGRDKSLSTDVPVPRWFLWINSIRDNGQMQGGEGLGEDGGDDDDDVLRELGIGTDMIVELMECISTSDNS</sequence>